<sequence length="229" mass="25029">EEQIALSSGEDVSLAVGGRLFASSYSGISLFTQQGGARLFSGQDKVEIQAQDGELEAIARQLVQVISTESDINITSPKKIVLTGGSSQLTIESNGITVITSGKFEVKASEHKLLVGQRVNAIFPELPTVGPFMKKFNLFSLEGIVRSQIPVELYNVDSKKLLWKGTTSDTGEVEYKSGNEQVKYIAIIGDSEWSGIFEDDIDEATEFDPGEHGPQYDDFESNINTFHEK</sequence>
<feature type="region of interest" description="Disordered" evidence="1">
    <location>
        <begin position="206"/>
        <end position="229"/>
    </location>
</feature>
<comment type="caution">
    <text evidence="3">The sequence shown here is derived from an EMBL/GenBank/DDBJ whole genome shotgun (WGS) entry which is preliminary data.</text>
</comment>
<feature type="non-terminal residue" evidence="3">
    <location>
        <position position="1"/>
    </location>
</feature>
<reference evidence="3 4" key="1">
    <citation type="submission" date="2017-05" db="EMBL/GenBank/DDBJ databases">
        <title>Acinetobacter populi ANC 5415 (= PBJ7), whole genome shotgun sequencing project.</title>
        <authorList>
            <person name="Nemec A."/>
            <person name="Radolfova-Krizova L."/>
        </authorList>
    </citation>
    <scope>NUCLEOTIDE SEQUENCE [LARGE SCALE GENOMIC DNA]</scope>
    <source>
        <strain evidence="3 4">PBJ7</strain>
    </source>
</reference>
<evidence type="ECO:0000313" key="4">
    <source>
        <dbReference type="Proteomes" id="UP000196536"/>
    </source>
</evidence>
<dbReference type="InterPro" id="IPR018769">
    <property type="entry name" value="VgrG2_DUF2345"/>
</dbReference>
<dbReference type="Pfam" id="PF10106">
    <property type="entry name" value="DUF2345"/>
    <property type="match status" value="1"/>
</dbReference>
<evidence type="ECO:0000256" key="1">
    <source>
        <dbReference type="SAM" id="MobiDB-lite"/>
    </source>
</evidence>
<accession>A0A1Z9YTD7</accession>
<organism evidence="3 4">
    <name type="scientific">Acinetobacter populi</name>
    <dbReference type="NCBI Taxonomy" id="1582270"/>
    <lineage>
        <taxon>Bacteria</taxon>
        <taxon>Pseudomonadati</taxon>
        <taxon>Pseudomonadota</taxon>
        <taxon>Gammaproteobacteria</taxon>
        <taxon>Moraxellales</taxon>
        <taxon>Moraxellaceae</taxon>
        <taxon>Acinetobacter</taxon>
    </lineage>
</organism>
<protein>
    <recommendedName>
        <fullName evidence="2">DUF2345 domain-containing protein</fullName>
    </recommendedName>
</protein>
<dbReference type="AlphaFoldDB" id="A0A1Z9YTD7"/>
<feature type="domain" description="DUF2345" evidence="2">
    <location>
        <begin position="2"/>
        <end position="113"/>
    </location>
</feature>
<dbReference type="EMBL" id="NEXX01000012">
    <property type="protein sequence ID" value="OUY05492.1"/>
    <property type="molecule type" value="Genomic_DNA"/>
</dbReference>
<name>A0A1Z9YTD7_9GAMM</name>
<gene>
    <name evidence="3" type="ORF">CAP51_17100</name>
</gene>
<keyword evidence="4" id="KW-1185">Reference proteome</keyword>
<dbReference type="RefSeq" id="WP_140404458.1">
    <property type="nucleotide sequence ID" value="NZ_NEXX01000012.1"/>
</dbReference>
<dbReference type="OrthoDB" id="9762420at2"/>
<dbReference type="Proteomes" id="UP000196536">
    <property type="component" value="Unassembled WGS sequence"/>
</dbReference>
<proteinExistence type="predicted"/>
<evidence type="ECO:0000313" key="3">
    <source>
        <dbReference type="EMBL" id="OUY05492.1"/>
    </source>
</evidence>
<evidence type="ECO:0000259" key="2">
    <source>
        <dbReference type="Pfam" id="PF10106"/>
    </source>
</evidence>